<feature type="repeat" description="ANK" evidence="3">
    <location>
        <begin position="39"/>
        <end position="65"/>
    </location>
</feature>
<dbReference type="SUPFAM" id="SSF48403">
    <property type="entry name" value="Ankyrin repeat"/>
    <property type="match status" value="2"/>
</dbReference>
<evidence type="ECO:0000256" key="3">
    <source>
        <dbReference type="PROSITE-ProRule" id="PRU00023"/>
    </source>
</evidence>
<feature type="repeat" description="ANK" evidence="3">
    <location>
        <begin position="378"/>
        <end position="410"/>
    </location>
</feature>
<dbReference type="PROSITE" id="PS50297">
    <property type="entry name" value="ANK_REP_REGION"/>
    <property type="match status" value="8"/>
</dbReference>
<keyword evidence="2 3" id="KW-0040">ANK repeat</keyword>
<comment type="caution">
    <text evidence="4">The sequence shown here is derived from an EMBL/GenBank/DDBJ whole genome shotgun (WGS) entry which is preliminary data.</text>
</comment>
<feature type="repeat" description="ANK" evidence="3">
    <location>
        <begin position="308"/>
        <end position="328"/>
    </location>
</feature>
<dbReference type="EMBL" id="JBJKFK010002204">
    <property type="protein sequence ID" value="KAL3311470.1"/>
    <property type="molecule type" value="Genomic_DNA"/>
</dbReference>
<protein>
    <submittedName>
        <fullName evidence="4">Uncharacterized protein</fullName>
    </submittedName>
</protein>
<proteinExistence type="predicted"/>
<name>A0ABD2PWA1_9PLAT</name>
<accession>A0ABD2PWA1</accession>
<dbReference type="Gene3D" id="1.25.40.20">
    <property type="entry name" value="Ankyrin repeat-containing domain"/>
    <property type="match status" value="5"/>
</dbReference>
<dbReference type="AlphaFoldDB" id="A0ABD2PWA1"/>
<dbReference type="SMART" id="SM00248">
    <property type="entry name" value="ANK"/>
    <property type="match status" value="10"/>
</dbReference>
<feature type="repeat" description="ANK" evidence="3">
    <location>
        <begin position="6"/>
        <end position="38"/>
    </location>
</feature>
<dbReference type="Proteomes" id="UP001626550">
    <property type="component" value="Unassembled WGS sequence"/>
</dbReference>
<feature type="repeat" description="ANK" evidence="3">
    <location>
        <begin position="66"/>
        <end position="98"/>
    </location>
</feature>
<feature type="repeat" description="ANK" evidence="3">
    <location>
        <begin position="122"/>
        <end position="154"/>
    </location>
</feature>
<dbReference type="PRINTS" id="PR01415">
    <property type="entry name" value="ANKYRIN"/>
</dbReference>
<dbReference type="InterPro" id="IPR002110">
    <property type="entry name" value="Ankyrin_rpt"/>
</dbReference>
<evidence type="ECO:0000313" key="4">
    <source>
        <dbReference type="EMBL" id="KAL3311470.1"/>
    </source>
</evidence>
<evidence type="ECO:0000256" key="2">
    <source>
        <dbReference type="ARBA" id="ARBA00023043"/>
    </source>
</evidence>
<dbReference type="PROSITE" id="PS50088">
    <property type="entry name" value="ANK_REPEAT"/>
    <property type="match status" value="8"/>
</dbReference>
<keyword evidence="5" id="KW-1185">Reference proteome</keyword>
<organism evidence="4 5">
    <name type="scientific">Cichlidogyrus casuarinus</name>
    <dbReference type="NCBI Taxonomy" id="1844966"/>
    <lineage>
        <taxon>Eukaryota</taxon>
        <taxon>Metazoa</taxon>
        <taxon>Spiralia</taxon>
        <taxon>Lophotrochozoa</taxon>
        <taxon>Platyhelminthes</taxon>
        <taxon>Monogenea</taxon>
        <taxon>Monopisthocotylea</taxon>
        <taxon>Dactylogyridea</taxon>
        <taxon>Ancyrocephalidae</taxon>
        <taxon>Cichlidogyrus</taxon>
    </lineage>
</organism>
<evidence type="ECO:0000256" key="1">
    <source>
        <dbReference type="ARBA" id="ARBA00022737"/>
    </source>
</evidence>
<evidence type="ECO:0000313" key="5">
    <source>
        <dbReference type="Proteomes" id="UP001626550"/>
    </source>
</evidence>
<dbReference type="InterPro" id="IPR036770">
    <property type="entry name" value="Ankyrin_rpt-contain_sf"/>
</dbReference>
<feature type="repeat" description="ANK" evidence="3">
    <location>
        <begin position="191"/>
        <end position="223"/>
    </location>
</feature>
<feature type="repeat" description="ANK" evidence="3">
    <location>
        <begin position="224"/>
        <end position="257"/>
    </location>
</feature>
<reference evidence="4 5" key="1">
    <citation type="submission" date="2024-11" db="EMBL/GenBank/DDBJ databases">
        <title>Adaptive evolution of stress response genes in parasites aligns with host niche diversity.</title>
        <authorList>
            <person name="Hahn C."/>
            <person name="Resl P."/>
        </authorList>
    </citation>
    <scope>NUCLEOTIDE SEQUENCE [LARGE SCALE GENOMIC DNA]</scope>
    <source>
        <strain evidence="4">EGGRZ-B1_66</strain>
        <tissue evidence="4">Body</tissue>
    </source>
</reference>
<dbReference type="PANTHER" id="PTHR24126:SF14">
    <property type="entry name" value="ANK_REP_REGION DOMAIN-CONTAINING PROTEIN"/>
    <property type="match status" value="1"/>
</dbReference>
<dbReference type="PANTHER" id="PTHR24126">
    <property type="entry name" value="ANKYRIN REPEAT, PH AND SEC7 DOMAIN CONTAINING PROTEIN SECG-RELATED"/>
    <property type="match status" value="1"/>
</dbReference>
<dbReference type="Pfam" id="PF12796">
    <property type="entry name" value="Ank_2"/>
    <property type="match status" value="3"/>
</dbReference>
<gene>
    <name evidence="4" type="ORF">Ciccas_009952</name>
</gene>
<dbReference type="Pfam" id="PF00023">
    <property type="entry name" value="Ank"/>
    <property type="match status" value="2"/>
</dbReference>
<sequence>MTRDQEGNTLLHVVALLGHAECARILVKRGLPLNMPNKAGYVSLHHASEKGHFHMVQSLLNLDADQGFTALHLAVQNVWPRVVELLIGYGADVNLKSGKMELAPIHIAATQHEISISVLSHDGNLPLHIAVRHCHLSIVKTLIDHVLKTDSQEELRRLVNHPNNEGETPFHFASELEQSQVHAPFEDTDMQGYTALHLSAEKNHRNVCSLLLKNRAFVNAKSKRGFTPLHLAAQAGNKELFIELIKKHNAQVDILTNSKKNSLHLAAMNGNKGICEFLLGISGESCLLDAALTDAVSASCCYHLMTKNGDTPLHLAALHDHADLVRLFCKVQPELINKANLAGMTAAHTAALRGSNSALKELIRFNRFIVVSTTNKLSGSLALHLAAENGHQEIVKLLLDAGSEPSLEDQV</sequence>
<keyword evidence="1" id="KW-0677">Repeat</keyword>